<dbReference type="Gene3D" id="3.90.470.20">
    <property type="entry name" value="4'-phosphopantetheinyl transferase domain"/>
    <property type="match status" value="1"/>
</dbReference>
<evidence type="ECO:0000313" key="2">
    <source>
        <dbReference type="EMBL" id="GLJ76900.1"/>
    </source>
</evidence>
<comment type="caution">
    <text evidence="2">The sequence shown here is derived from an EMBL/GenBank/DDBJ whole genome shotgun (WGS) entry which is preliminary data.</text>
</comment>
<dbReference type="GO" id="GO:0008897">
    <property type="term" value="F:holo-[acyl-carrier-protein] synthase activity"/>
    <property type="evidence" value="ECO:0007669"/>
    <property type="project" value="InterPro"/>
</dbReference>
<dbReference type="SUPFAM" id="SSF56214">
    <property type="entry name" value="4'-phosphopantetheinyl transferase"/>
    <property type="match status" value="2"/>
</dbReference>
<dbReference type="InterPro" id="IPR037143">
    <property type="entry name" value="4-PPantetheinyl_Trfase_dom_sf"/>
</dbReference>
<evidence type="ECO:0000256" key="1">
    <source>
        <dbReference type="SAM" id="MobiDB-lite"/>
    </source>
</evidence>
<proteinExistence type="predicted"/>
<accession>A0A9W6HB76</accession>
<keyword evidence="3" id="KW-1185">Reference proteome</keyword>
<dbReference type="Proteomes" id="UP001142372">
    <property type="component" value="Unassembled WGS sequence"/>
</dbReference>
<gene>
    <name evidence="2" type="ORF">GCM10017584_24740</name>
</gene>
<name>A0A9W6HB76_9MICO</name>
<dbReference type="EMBL" id="BSEN01000012">
    <property type="protein sequence ID" value="GLJ76900.1"/>
    <property type="molecule type" value="Genomic_DNA"/>
</dbReference>
<protein>
    <recommendedName>
        <fullName evidence="4">4-phosphopantetheinyl transferase</fullName>
    </recommendedName>
</protein>
<reference evidence="2" key="2">
    <citation type="submission" date="2023-01" db="EMBL/GenBank/DDBJ databases">
        <authorList>
            <person name="Sun Q."/>
            <person name="Evtushenko L."/>
        </authorList>
    </citation>
    <scope>NUCLEOTIDE SEQUENCE</scope>
    <source>
        <strain evidence="2">VKM Ac-1401</strain>
    </source>
</reference>
<dbReference type="AlphaFoldDB" id="A0A9W6HB76"/>
<dbReference type="GO" id="GO:0000287">
    <property type="term" value="F:magnesium ion binding"/>
    <property type="evidence" value="ECO:0007669"/>
    <property type="project" value="InterPro"/>
</dbReference>
<reference evidence="2" key="1">
    <citation type="journal article" date="2014" name="Int. J. Syst. Evol. Microbiol.">
        <title>Complete genome sequence of Corynebacterium casei LMG S-19264T (=DSM 44701T), isolated from a smear-ripened cheese.</title>
        <authorList>
            <consortium name="US DOE Joint Genome Institute (JGI-PGF)"/>
            <person name="Walter F."/>
            <person name="Albersmeier A."/>
            <person name="Kalinowski J."/>
            <person name="Ruckert C."/>
        </authorList>
    </citation>
    <scope>NUCLEOTIDE SEQUENCE</scope>
    <source>
        <strain evidence="2">VKM Ac-1401</strain>
    </source>
</reference>
<evidence type="ECO:0008006" key="4">
    <source>
        <dbReference type="Google" id="ProtNLM"/>
    </source>
</evidence>
<sequence length="196" mass="20405">MIDGNGVALGVVHGTPSGRALLRALVAELAGATPIDPDTVIIDARCPDCGGDHGRPVVMAPDAARHIHVSLSHVGDTVVGVASADRSVGVDAESADALADGERAQRIRELIGRHDGDPLRRWTAIEAVLKADGRGLRVDPATVSLDPLEPLDPADPADPRAPHTSGWRASVPGDTRRYIVTEVAVEGLVVSVAREL</sequence>
<organism evidence="2 3">
    <name type="scientific">Leifsonia poae</name>
    <dbReference type="NCBI Taxonomy" id="110933"/>
    <lineage>
        <taxon>Bacteria</taxon>
        <taxon>Bacillati</taxon>
        <taxon>Actinomycetota</taxon>
        <taxon>Actinomycetes</taxon>
        <taxon>Micrococcales</taxon>
        <taxon>Microbacteriaceae</taxon>
        <taxon>Leifsonia</taxon>
    </lineage>
</organism>
<evidence type="ECO:0000313" key="3">
    <source>
        <dbReference type="Proteomes" id="UP001142372"/>
    </source>
</evidence>
<dbReference type="RefSeq" id="WP_271177557.1">
    <property type="nucleotide sequence ID" value="NZ_BAAAJO010000002.1"/>
</dbReference>
<feature type="region of interest" description="Disordered" evidence="1">
    <location>
        <begin position="141"/>
        <end position="169"/>
    </location>
</feature>